<dbReference type="Gene3D" id="3.40.50.1110">
    <property type="entry name" value="SGNH hydrolase"/>
    <property type="match status" value="1"/>
</dbReference>
<keyword evidence="3" id="KW-1185">Reference proteome</keyword>
<dbReference type="InterPro" id="IPR053140">
    <property type="entry name" value="GDSL_Rv0518-like"/>
</dbReference>
<dbReference type="Pfam" id="PF13472">
    <property type="entry name" value="Lipase_GDSL_2"/>
    <property type="match status" value="1"/>
</dbReference>
<dbReference type="GO" id="GO:0016787">
    <property type="term" value="F:hydrolase activity"/>
    <property type="evidence" value="ECO:0007669"/>
    <property type="project" value="UniProtKB-KW"/>
</dbReference>
<accession>A0ABY9QTN3</accession>
<dbReference type="RefSeq" id="WP_044488483.1">
    <property type="nucleotide sequence ID" value="NZ_CP132921.1"/>
</dbReference>
<evidence type="ECO:0000313" key="3">
    <source>
        <dbReference type="Proteomes" id="UP001183127"/>
    </source>
</evidence>
<dbReference type="EMBL" id="CP132921">
    <property type="protein sequence ID" value="WMW06888.1"/>
    <property type="molecule type" value="Genomic_DNA"/>
</dbReference>
<dbReference type="PANTHER" id="PTHR43784">
    <property type="entry name" value="GDSL-LIKE LIPASE/ACYLHYDROLASE, PUTATIVE (AFU_ORTHOLOGUE AFUA_2G00820)-RELATED"/>
    <property type="match status" value="1"/>
</dbReference>
<dbReference type="InterPro" id="IPR013830">
    <property type="entry name" value="SGNH_hydro"/>
</dbReference>
<organism evidence="2 3">
    <name type="scientific">Pseudomonas entomophila</name>
    <dbReference type="NCBI Taxonomy" id="312306"/>
    <lineage>
        <taxon>Bacteria</taxon>
        <taxon>Pseudomonadati</taxon>
        <taxon>Pseudomonadota</taxon>
        <taxon>Gammaproteobacteria</taxon>
        <taxon>Pseudomonadales</taxon>
        <taxon>Pseudomonadaceae</taxon>
        <taxon>Pseudomonas</taxon>
    </lineage>
</organism>
<keyword evidence="2" id="KW-0378">Hydrolase</keyword>
<dbReference type="PANTHER" id="PTHR43784:SF2">
    <property type="entry name" value="GDSL-LIKE LIPASE_ACYLHYDROLASE, PUTATIVE (AFU_ORTHOLOGUE AFUA_2G00820)-RELATED"/>
    <property type="match status" value="1"/>
</dbReference>
<gene>
    <name evidence="2" type="ORF">RAH46_05985</name>
</gene>
<feature type="domain" description="SGNH hydrolase-type esterase" evidence="1">
    <location>
        <begin position="188"/>
        <end position="384"/>
    </location>
</feature>
<protein>
    <submittedName>
        <fullName evidence="2">SGNH/GDSL hydrolase family protein</fullName>
    </submittedName>
</protein>
<dbReference type="GeneID" id="32807708"/>
<evidence type="ECO:0000313" key="2">
    <source>
        <dbReference type="EMBL" id="WMW06888.1"/>
    </source>
</evidence>
<name>A0ABY9QTN3_9PSED</name>
<proteinExistence type="predicted"/>
<dbReference type="SUPFAM" id="SSF52266">
    <property type="entry name" value="SGNH hydrolase"/>
    <property type="match status" value="1"/>
</dbReference>
<dbReference type="InterPro" id="IPR036514">
    <property type="entry name" value="SGNH_hydro_sf"/>
</dbReference>
<sequence length="402" mass="42924">MSVSSSDFSPSVGAAWISTWTAPAQPAWGAELPFPTQLPSMAGACTVRQPLRISRGGQMLRLVFSNEYGDTPLTLGLCRVALREQGQVSAWADLTFGGSQRVTLAAGERLHSDPLELPVPDLADLELAVYLPSAFTPTTFHWDARQTGSIEPSDRTGNEAALPDAQPLNVRVLVNAVEVLGQGVTLAVIGDSLVNGHGLAKNSHGCWADLLACQLAPQGIAVINAGQSGGRLLRDRLGISVLNRFERDVLSQPGVAMVIVQVGLNDLGWADSVIEPGGALPTLEALKAGYTALIEAAHGRGISVLGMTLTPFKGAFAGTPFEAFHQPGKDLLRHRLNRWMREDSGFDGVLDLDALLRDPHDPDRLQACHDSGDHLHPGHEGSQAIAQWLLQQPALTDWARPL</sequence>
<dbReference type="CDD" id="cd01830">
    <property type="entry name" value="XynE_like"/>
    <property type="match status" value="1"/>
</dbReference>
<dbReference type="Proteomes" id="UP001183127">
    <property type="component" value="Chromosome"/>
</dbReference>
<evidence type="ECO:0000259" key="1">
    <source>
        <dbReference type="Pfam" id="PF13472"/>
    </source>
</evidence>
<reference evidence="2 3" key="1">
    <citation type="submission" date="2023-08" db="EMBL/GenBank/DDBJ databases">
        <title>Complete Genome Sequence of Pseudomonas entomophila TVIN A01.</title>
        <authorList>
            <person name="Shelke T."/>
            <person name="Mahar N.S."/>
            <person name="Gupta I."/>
            <person name="Gupta V."/>
        </authorList>
    </citation>
    <scope>NUCLEOTIDE SEQUENCE [LARGE SCALE GENOMIC DNA]</scope>
    <source>
        <strain evidence="2 3">TVIN-A01</strain>
    </source>
</reference>